<accession>D3BHK9</accession>
<dbReference type="InterPro" id="IPR036514">
    <property type="entry name" value="SGNH_hydro_sf"/>
</dbReference>
<dbReference type="STRING" id="670386.D3BHK9"/>
<dbReference type="PANTHER" id="PTHR21325">
    <property type="entry name" value="PHOSPHOLIPASE B, PLB1"/>
    <property type="match status" value="1"/>
</dbReference>
<dbReference type="RefSeq" id="XP_020431307.1">
    <property type="nucleotide sequence ID" value="XM_020578843.1"/>
</dbReference>
<dbReference type="AlphaFoldDB" id="D3BHK9"/>
<dbReference type="InterPro" id="IPR001087">
    <property type="entry name" value="GDSL"/>
</dbReference>
<dbReference type="InterPro" id="IPR038885">
    <property type="entry name" value="PLB1"/>
</dbReference>
<comment type="caution">
    <text evidence="2">The sequence shown here is derived from an EMBL/GenBank/DDBJ whole genome shotgun (WGS) entry which is preliminary data.</text>
</comment>
<gene>
    <name evidence="2" type="ORF">PPL_08012</name>
</gene>
<dbReference type="Gene3D" id="3.40.50.1110">
    <property type="entry name" value="SGNH hydrolase"/>
    <property type="match status" value="1"/>
</dbReference>
<evidence type="ECO:0000256" key="1">
    <source>
        <dbReference type="SAM" id="SignalP"/>
    </source>
</evidence>
<feature type="chain" id="PRO_5003041230" evidence="1">
    <location>
        <begin position="23"/>
        <end position="359"/>
    </location>
</feature>
<dbReference type="EMBL" id="ADBJ01000036">
    <property type="protein sequence ID" value="EFA79186.1"/>
    <property type="molecule type" value="Genomic_DNA"/>
</dbReference>
<dbReference type="SUPFAM" id="SSF52266">
    <property type="entry name" value="SGNH hydrolase"/>
    <property type="match status" value="1"/>
</dbReference>
<protein>
    <submittedName>
        <fullName evidence="2">Phospholipase</fullName>
    </submittedName>
</protein>
<evidence type="ECO:0000313" key="2">
    <source>
        <dbReference type="EMBL" id="EFA79186.1"/>
    </source>
</evidence>
<organism evidence="2 3">
    <name type="scientific">Heterostelium pallidum (strain ATCC 26659 / Pp 5 / PN500)</name>
    <name type="common">Cellular slime mold</name>
    <name type="synonym">Polysphondylium pallidum</name>
    <dbReference type="NCBI Taxonomy" id="670386"/>
    <lineage>
        <taxon>Eukaryota</taxon>
        <taxon>Amoebozoa</taxon>
        <taxon>Evosea</taxon>
        <taxon>Eumycetozoa</taxon>
        <taxon>Dictyostelia</taxon>
        <taxon>Acytosteliales</taxon>
        <taxon>Acytosteliaceae</taxon>
        <taxon>Heterostelium</taxon>
    </lineage>
</organism>
<dbReference type="PANTHER" id="PTHR21325:SF31">
    <property type="entry name" value="GH22081P-RELATED"/>
    <property type="match status" value="1"/>
</dbReference>
<dbReference type="Pfam" id="PF00657">
    <property type="entry name" value="Lipase_GDSL"/>
    <property type="match status" value="1"/>
</dbReference>
<name>D3BHK9_HETP5</name>
<evidence type="ECO:0000313" key="3">
    <source>
        <dbReference type="Proteomes" id="UP000001396"/>
    </source>
</evidence>
<dbReference type="Proteomes" id="UP000001396">
    <property type="component" value="Unassembled WGS sequence"/>
</dbReference>
<reference evidence="2 3" key="1">
    <citation type="journal article" date="2011" name="Genome Res.">
        <title>Phylogeny-wide analysis of social amoeba genomes highlights ancient origins for complex intercellular communication.</title>
        <authorList>
            <person name="Heidel A.J."/>
            <person name="Lawal H.M."/>
            <person name="Felder M."/>
            <person name="Schilde C."/>
            <person name="Helps N.R."/>
            <person name="Tunggal B."/>
            <person name="Rivero F."/>
            <person name="John U."/>
            <person name="Schleicher M."/>
            <person name="Eichinger L."/>
            <person name="Platzer M."/>
            <person name="Noegel A.A."/>
            <person name="Schaap P."/>
            <person name="Gloeckner G."/>
        </authorList>
    </citation>
    <scope>NUCLEOTIDE SEQUENCE [LARGE SCALE GENOMIC DNA]</scope>
    <source>
        <strain evidence="3">ATCC 26659 / Pp 5 / PN500</strain>
    </source>
</reference>
<sequence length="359" mass="39928">MSGRTLIILCLIFTSLIHSGYSSSFILPCRPIPPTEPPPTLITQVRPSDIKVVMGLGDSITAGFGISYHKIGDFVGESRGVSWSMGGDLHEPTIPNFLSQVGATIKGQSHGTMLPFLHFLPKSIRSFSRDFTICQLNAAVSQAELEDVQEQIQYLSFHIPRVSPSIDLQNDWKIINYFIGANDLCDACDQNRTVVTPAYWEKNYYETLVSMKRKFPRSIVNVFLLPDVAEMGYVGIGETCRKLRDIIGFCSCSSSDSGRQLMSQRRLQYNQIMIDAAAKANQILGCETFAVVVQPVLSESKIEREYMSDLDCFHLNENGSKFVAIGAWNNMISKVGEKANSTNRNVIPLCPTENTYLVS</sequence>
<dbReference type="GO" id="GO:0004620">
    <property type="term" value="F:phospholipase activity"/>
    <property type="evidence" value="ECO:0007669"/>
    <property type="project" value="InterPro"/>
</dbReference>
<dbReference type="InParanoid" id="D3BHK9"/>
<keyword evidence="3" id="KW-1185">Reference proteome</keyword>
<proteinExistence type="predicted"/>
<dbReference type="GeneID" id="31363491"/>
<keyword evidence="1" id="KW-0732">Signal</keyword>
<dbReference type="GO" id="GO:0006644">
    <property type="term" value="P:phospholipid metabolic process"/>
    <property type="evidence" value="ECO:0007669"/>
    <property type="project" value="TreeGrafter"/>
</dbReference>
<feature type="signal peptide" evidence="1">
    <location>
        <begin position="1"/>
        <end position="22"/>
    </location>
</feature>
<dbReference type="OMA" id="HRVGCHC"/>